<proteinExistence type="predicted"/>
<evidence type="ECO:0000256" key="6">
    <source>
        <dbReference type="SAM" id="Phobius"/>
    </source>
</evidence>
<keyword evidence="6" id="KW-0812">Transmembrane</keyword>
<evidence type="ECO:0000313" key="9">
    <source>
        <dbReference type="Proteomes" id="UP000642910"/>
    </source>
</evidence>
<dbReference type="Gene3D" id="3.30.565.10">
    <property type="entry name" value="Histidine kinase-like ATPase, C-terminal domain"/>
    <property type="match status" value="1"/>
</dbReference>
<reference evidence="8 9" key="1">
    <citation type="submission" date="2020-11" db="EMBL/GenBank/DDBJ databases">
        <title>Genomic insight of Alicyclobacillus mali FL 18 reveals a new arsenic-resistant strain, with potential in environmental biotechnology.</title>
        <authorList>
            <person name="Fiorentino G."/>
            <person name="Gallo G."/>
            <person name="Aulitto M."/>
        </authorList>
    </citation>
    <scope>NUCLEOTIDE SEQUENCE [LARGE SCALE GENOMIC DNA]</scope>
    <source>
        <strain evidence="8 9">FL 18</strain>
    </source>
</reference>
<evidence type="ECO:0000256" key="1">
    <source>
        <dbReference type="ARBA" id="ARBA00000085"/>
    </source>
</evidence>
<evidence type="ECO:0000256" key="5">
    <source>
        <dbReference type="ARBA" id="ARBA00023012"/>
    </source>
</evidence>
<dbReference type="Gene3D" id="1.20.5.1930">
    <property type="match status" value="1"/>
</dbReference>
<gene>
    <name evidence="8" type="ORF">IW967_02405</name>
</gene>
<keyword evidence="6" id="KW-0472">Membrane</keyword>
<feature type="transmembrane region" description="Helical" evidence="6">
    <location>
        <begin position="36"/>
        <end position="54"/>
    </location>
</feature>
<dbReference type="Pfam" id="PF07730">
    <property type="entry name" value="HisKA_3"/>
    <property type="match status" value="1"/>
</dbReference>
<evidence type="ECO:0000256" key="4">
    <source>
        <dbReference type="ARBA" id="ARBA00022777"/>
    </source>
</evidence>
<evidence type="ECO:0000313" key="8">
    <source>
        <dbReference type="EMBL" id="MBF8376729.1"/>
    </source>
</evidence>
<evidence type="ECO:0000256" key="2">
    <source>
        <dbReference type="ARBA" id="ARBA00012438"/>
    </source>
</evidence>
<evidence type="ECO:0000256" key="3">
    <source>
        <dbReference type="ARBA" id="ARBA00022679"/>
    </source>
</evidence>
<feature type="domain" description="Signal transduction histidine kinase subgroup 3 dimerisation and phosphoacceptor" evidence="7">
    <location>
        <begin position="178"/>
        <end position="245"/>
    </location>
</feature>
<feature type="transmembrane region" description="Helical" evidence="6">
    <location>
        <begin position="102"/>
        <end position="120"/>
    </location>
</feature>
<dbReference type="EC" id="2.7.13.3" evidence="2"/>
<comment type="catalytic activity">
    <reaction evidence="1">
        <text>ATP + protein L-histidine = ADP + protein N-phospho-L-histidine.</text>
        <dbReference type="EC" id="2.7.13.3"/>
    </reaction>
</comment>
<keyword evidence="5" id="KW-0902">Two-component regulatory system</keyword>
<dbReference type="CDD" id="cd16917">
    <property type="entry name" value="HATPase_UhpB-NarQ-NarX-like"/>
    <property type="match status" value="1"/>
</dbReference>
<dbReference type="InterPro" id="IPR011712">
    <property type="entry name" value="Sig_transdc_His_kin_sub3_dim/P"/>
</dbReference>
<name>A0ABS0F0A8_9BACL</name>
<keyword evidence="6" id="KW-1133">Transmembrane helix</keyword>
<dbReference type="RefSeq" id="WP_195867004.1">
    <property type="nucleotide sequence ID" value="NZ_JADPKZ010000025.1"/>
</dbReference>
<organism evidence="8 9">
    <name type="scientific">Alicyclobacillus mali</name>
    <name type="common">ex Roth et al. 2021</name>
    <dbReference type="NCBI Taxonomy" id="1123961"/>
    <lineage>
        <taxon>Bacteria</taxon>
        <taxon>Bacillati</taxon>
        <taxon>Bacillota</taxon>
        <taxon>Bacilli</taxon>
        <taxon>Bacillales</taxon>
        <taxon>Alicyclobacillaceae</taxon>
        <taxon>Alicyclobacillus</taxon>
    </lineage>
</organism>
<keyword evidence="3" id="KW-0808">Transferase</keyword>
<dbReference type="Proteomes" id="UP000642910">
    <property type="component" value="Unassembled WGS sequence"/>
</dbReference>
<dbReference type="EMBL" id="JADPKZ010000025">
    <property type="protein sequence ID" value="MBF8376729.1"/>
    <property type="molecule type" value="Genomic_DNA"/>
</dbReference>
<keyword evidence="4 8" id="KW-0418">Kinase</keyword>
<dbReference type="PANTHER" id="PTHR24421">
    <property type="entry name" value="NITRATE/NITRITE SENSOR PROTEIN NARX-RELATED"/>
    <property type="match status" value="1"/>
</dbReference>
<dbReference type="PANTHER" id="PTHR24421:SF63">
    <property type="entry name" value="SENSOR HISTIDINE KINASE DESK"/>
    <property type="match status" value="1"/>
</dbReference>
<dbReference type="SUPFAM" id="SSF55874">
    <property type="entry name" value="ATPase domain of HSP90 chaperone/DNA topoisomerase II/histidine kinase"/>
    <property type="match status" value="1"/>
</dbReference>
<evidence type="ECO:0000259" key="7">
    <source>
        <dbReference type="Pfam" id="PF07730"/>
    </source>
</evidence>
<protein>
    <recommendedName>
        <fullName evidence="2">histidine kinase</fullName>
        <ecNumber evidence="2">2.7.13.3</ecNumber>
    </recommendedName>
</protein>
<dbReference type="InterPro" id="IPR036890">
    <property type="entry name" value="HATPase_C_sf"/>
</dbReference>
<accession>A0ABS0F0A8</accession>
<dbReference type="InterPro" id="IPR050482">
    <property type="entry name" value="Sensor_HK_TwoCompSys"/>
</dbReference>
<comment type="caution">
    <text evidence="8">The sequence shown here is derived from an EMBL/GenBank/DDBJ whole genome shotgun (WGS) entry which is preliminary data.</text>
</comment>
<dbReference type="GO" id="GO:0016301">
    <property type="term" value="F:kinase activity"/>
    <property type="evidence" value="ECO:0007669"/>
    <property type="project" value="UniProtKB-KW"/>
</dbReference>
<feature type="transmembrane region" description="Helical" evidence="6">
    <location>
        <begin position="12"/>
        <end position="30"/>
    </location>
</feature>
<feature type="transmembrane region" description="Helical" evidence="6">
    <location>
        <begin position="132"/>
        <end position="154"/>
    </location>
</feature>
<feature type="transmembrane region" description="Helical" evidence="6">
    <location>
        <begin position="66"/>
        <end position="90"/>
    </location>
</feature>
<sequence length="391" mass="43048">MRRKLRRGAIETMIFFLLQLVYPASFLFGLPVRAMAAGMGSLVAFGALYAVAFLTRRNSPWRIAAFFGQLAILLTLMAGFSLNYVYLLFYPVATILYGPLRRTMALFAVLCASVGALVAVERAHHVPFPEGFHYLLVGALFGGGILIYMMRAWAALEQTNARLQAAQSEIARLSQAEERARIGRDLHDLLGHQLSLITLKAQVAGRILERTGDIPRARDEIDQIERASRATLESVRAYVADMRAPDWQDAWRAAEEVLVAAGIEVRMACEMDALPRTLEHAYAMCLREAVTNVVRHSGARRCAVRLWRDGPLVALAVADDGEGAAEFATIPTCGGSGIAGMRARMAQIAGECECLGREDWRRRALGWPEFEPGWVVVLKAPAPIEPQEGLP</sequence>
<keyword evidence="9" id="KW-1185">Reference proteome</keyword>